<protein>
    <submittedName>
        <fullName evidence="2">Uncharacterized protein</fullName>
    </submittedName>
</protein>
<dbReference type="PANTHER" id="PTHR35297:SF2">
    <property type="entry name" value="PROTEIN, PUTATIVE-RELATED"/>
    <property type="match status" value="1"/>
</dbReference>
<name>A0AAV3RM16_LITER</name>
<evidence type="ECO:0000313" key="3">
    <source>
        <dbReference type="Proteomes" id="UP001454036"/>
    </source>
</evidence>
<dbReference type="PANTHER" id="PTHR35297">
    <property type="entry name" value="PROTEIN, PUTATIVE-RELATED"/>
    <property type="match status" value="1"/>
</dbReference>
<evidence type="ECO:0000256" key="1">
    <source>
        <dbReference type="SAM" id="Phobius"/>
    </source>
</evidence>
<sequence length="150" mass="16965">MQRQSLGSPASKHHHLLLSSAAIKDTTTTSPLASPCSPQNEPDEIKNQKKLLHKRPPERFIHAIPILTMLCFLILYLSSHDPSQLEMAMFNGIKTTQNPIDNIDEIEPLMEIKKGDILSIRSLRNLQEIDKEEGVSASNYQQLHRKIGDF</sequence>
<keyword evidence="1" id="KW-0472">Membrane</keyword>
<dbReference type="AlphaFoldDB" id="A0AAV3RM16"/>
<accession>A0AAV3RM16</accession>
<reference evidence="2 3" key="1">
    <citation type="submission" date="2024-01" db="EMBL/GenBank/DDBJ databases">
        <title>The complete chloroplast genome sequence of Lithospermum erythrorhizon: insights into the phylogenetic relationship among Boraginaceae species and the maternal lineages of purple gromwells.</title>
        <authorList>
            <person name="Okada T."/>
            <person name="Watanabe K."/>
        </authorList>
    </citation>
    <scope>NUCLEOTIDE SEQUENCE [LARGE SCALE GENOMIC DNA]</scope>
</reference>
<proteinExistence type="predicted"/>
<organism evidence="2 3">
    <name type="scientific">Lithospermum erythrorhizon</name>
    <name type="common">Purple gromwell</name>
    <name type="synonym">Lithospermum officinale var. erythrorhizon</name>
    <dbReference type="NCBI Taxonomy" id="34254"/>
    <lineage>
        <taxon>Eukaryota</taxon>
        <taxon>Viridiplantae</taxon>
        <taxon>Streptophyta</taxon>
        <taxon>Embryophyta</taxon>
        <taxon>Tracheophyta</taxon>
        <taxon>Spermatophyta</taxon>
        <taxon>Magnoliopsida</taxon>
        <taxon>eudicotyledons</taxon>
        <taxon>Gunneridae</taxon>
        <taxon>Pentapetalae</taxon>
        <taxon>asterids</taxon>
        <taxon>lamiids</taxon>
        <taxon>Boraginales</taxon>
        <taxon>Boraginaceae</taxon>
        <taxon>Boraginoideae</taxon>
        <taxon>Lithospermeae</taxon>
        <taxon>Lithospermum</taxon>
    </lineage>
</organism>
<evidence type="ECO:0000313" key="2">
    <source>
        <dbReference type="EMBL" id="GAA0180696.1"/>
    </source>
</evidence>
<dbReference type="EMBL" id="BAABME010044560">
    <property type="protein sequence ID" value="GAA0180696.1"/>
    <property type="molecule type" value="Genomic_DNA"/>
</dbReference>
<keyword evidence="1" id="KW-0812">Transmembrane</keyword>
<feature type="transmembrane region" description="Helical" evidence="1">
    <location>
        <begin position="60"/>
        <end position="78"/>
    </location>
</feature>
<comment type="caution">
    <text evidence="2">The sequence shown here is derived from an EMBL/GenBank/DDBJ whole genome shotgun (WGS) entry which is preliminary data.</text>
</comment>
<dbReference type="Proteomes" id="UP001454036">
    <property type="component" value="Unassembled WGS sequence"/>
</dbReference>
<keyword evidence="3" id="KW-1185">Reference proteome</keyword>
<gene>
    <name evidence="2" type="ORF">LIER_44034</name>
</gene>
<keyword evidence="1" id="KW-1133">Transmembrane helix</keyword>